<keyword evidence="2" id="KW-0238">DNA-binding</keyword>
<dbReference type="PROSITE" id="PS50943">
    <property type="entry name" value="HTH_CROC1"/>
    <property type="match status" value="1"/>
</dbReference>
<dbReference type="Gene3D" id="3.40.50.2300">
    <property type="match status" value="2"/>
</dbReference>
<dbReference type="PROSITE" id="PS50932">
    <property type="entry name" value="HTH_LACI_2"/>
    <property type="match status" value="1"/>
</dbReference>
<dbReference type="Proteomes" id="UP000295718">
    <property type="component" value="Unassembled WGS sequence"/>
</dbReference>
<evidence type="ECO:0000313" key="6">
    <source>
        <dbReference type="EMBL" id="TCL61158.1"/>
    </source>
</evidence>
<dbReference type="Gene3D" id="1.10.260.40">
    <property type="entry name" value="lambda repressor-like DNA-binding domains"/>
    <property type="match status" value="1"/>
</dbReference>
<organism evidence="6 7">
    <name type="scientific">Kineothrix alysoides</name>
    <dbReference type="NCBI Taxonomy" id="1469948"/>
    <lineage>
        <taxon>Bacteria</taxon>
        <taxon>Bacillati</taxon>
        <taxon>Bacillota</taxon>
        <taxon>Clostridia</taxon>
        <taxon>Lachnospirales</taxon>
        <taxon>Lachnospiraceae</taxon>
        <taxon>Kineothrix</taxon>
    </lineage>
</organism>
<reference evidence="6 7" key="1">
    <citation type="submission" date="2019-03" db="EMBL/GenBank/DDBJ databases">
        <title>Genomic Encyclopedia of Type Strains, Phase IV (KMG-IV): sequencing the most valuable type-strain genomes for metagenomic binning, comparative biology and taxonomic classification.</title>
        <authorList>
            <person name="Goeker M."/>
        </authorList>
    </citation>
    <scope>NUCLEOTIDE SEQUENCE [LARGE SCALE GENOMIC DNA]</scope>
    <source>
        <strain evidence="6 7">DSM 100556</strain>
    </source>
</reference>
<dbReference type="InterPro" id="IPR001387">
    <property type="entry name" value="Cro/C1-type_HTH"/>
</dbReference>
<sequence length="345" mass="38405">MTIREIAKLANVSPATVSNVINGKAGKVSKENVQKILSIIEDTNYGKEKKAGISGNRINTKIIAGVVLNYSKENFLEDPFHSQFFGEVIRVIQEAGYYLMLLSVEDYDQAIKILKYWQVDGAIIVGAPDSTVHKFNNQIQIPIVFTDSYSTSGNINKVGTDDYGGGRLAARHLLDLGHKNVAVLSYWYSYSKAGAISERIKGFSEEFEKENIRLLSKNMFLVADERDSAFRNAAEEMKERLKEISALFCTSDRLAVHMMNRLLELDIRIPEDISIIGFDDSIICAHSSPGLTTIRQDIPNKARTSAQLLLSQIGREGVASESAMLPVSLVRRETTSESKHKRSLP</sequence>
<dbReference type="Pfam" id="PF00356">
    <property type="entry name" value="LacI"/>
    <property type="match status" value="1"/>
</dbReference>
<dbReference type="Pfam" id="PF13377">
    <property type="entry name" value="Peripla_BP_3"/>
    <property type="match status" value="1"/>
</dbReference>
<dbReference type="PANTHER" id="PTHR30146:SF24">
    <property type="entry name" value="XYLOSE OPERON REGULATORY PROTEIN"/>
    <property type="match status" value="1"/>
</dbReference>
<feature type="domain" description="HTH cro/C1-type" evidence="5">
    <location>
        <begin position="1"/>
        <end position="36"/>
    </location>
</feature>
<accession>A0A4R1R6L0</accession>
<evidence type="ECO:0000313" key="7">
    <source>
        <dbReference type="Proteomes" id="UP000295718"/>
    </source>
</evidence>
<dbReference type="InterPro" id="IPR010982">
    <property type="entry name" value="Lambda_DNA-bd_dom_sf"/>
</dbReference>
<comment type="caution">
    <text evidence="6">The sequence shown here is derived from an EMBL/GenBank/DDBJ whole genome shotgun (WGS) entry which is preliminary data.</text>
</comment>
<dbReference type="InterPro" id="IPR046335">
    <property type="entry name" value="LacI/GalR-like_sensor"/>
</dbReference>
<dbReference type="PANTHER" id="PTHR30146">
    <property type="entry name" value="LACI-RELATED TRANSCRIPTIONAL REPRESSOR"/>
    <property type="match status" value="1"/>
</dbReference>
<dbReference type="SUPFAM" id="SSF47413">
    <property type="entry name" value="lambda repressor-like DNA-binding domains"/>
    <property type="match status" value="1"/>
</dbReference>
<evidence type="ECO:0000256" key="1">
    <source>
        <dbReference type="ARBA" id="ARBA00023015"/>
    </source>
</evidence>
<evidence type="ECO:0000256" key="2">
    <source>
        <dbReference type="ARBA" id="ARBA00023125"/>
    </source>
</evidence>
<protein>
    <submittedName>
        <fullName evidence="6">LacI family transcriptional regulator</fullName>
    </submittedName>
</protein>
<dbReference type="GO" id="GO:0000976">
    <property type="term" value="F:transcription cis-regulatory region binding"/>
    <property type="evidence" value="ECO:0007669"/>
    <property type="project" value="TreeGrafter"/>
</dbReference>
<dbReference type="CDD" id="cd01392">
    <property type="entry name" value="HTH_LacI"/>
    <property type="match status" value="1"/>
</dbReference>
<dbReference type="SUPFAM" id="SSF53822">
    <property type="entry name" value="Periplasmic binding protein-like I"/>
    <property type="match status" value="1"/>
</dbReference>
<keyword evidence="1" id="KW-0805">Transcription regulation</keyword>
<dbReference type="GO" id="GO:0003700">
    <property type="term" value="F:DNA-binding transcription factor activity"/>
    <property type="evidence" value="ECO:0007669"/>
    <property type="project" value="TreeGrafter"/>
</dbReference>
<evidence type="ECO:0000259" key="4">
    <source>
        <dbReference type="PROSITE" id="PS50932"/>
    </source>
</evidence>
<dbReference type="STRING" id="1469948.GCA_000732725_02514"/>
<gene>
    <name evidence="6" type="ORF">EDD76_101255</name>
</gene>
<dbReference type="PROSITE" id="PS00356">
    <property type="entry name" value="HTH_LACI_1"/>
    <property type="match status" value="1"/>
</dbReference>
<dbReference type="SMART" id="SM00354">
    <property type="entry name" value="HTH_LACI"/>
    <property type="match status" value="1"/>
</dbReference>
<evidence type="ECO:0000259" key="5">
    <source>
        <dbReference type="PROSITE" id="PS50943"/>
    </source>
</evidence>
<dbReference type="InterPro" id="IPR028082">
    <property type="entry name" value="Peripla_BP_I"/>
</dbReference>
<dbReference type="CDD" id="cd06267">
    <property type="entry name" value="PBP1_LacI_sugar_binding-like"/>
    <property type="match status" value="1"/>
</dbReference>
<feature type="domain" description="HTH lacI-type" evidence="4">
    <location>
        <begin position="1"/>
        <end position="45"/>
    </location>
</feature>
<dbReference type="AlphaFoldDB" id="A0A4R1R6L0"/>
<keyword evidence="3" id="KW-0804">Transcription</keyword>
<dbReference type="EMBL" id="SLUO01000001">
    <property type="protein sequence ID" value="TCL61158.1"/>
    <property type="molecule type" value="Genomic_DNA"/>
</dbReference>
<keyword evidence="7" id="KW-1185">Reference proteome</keyword>
<evidence type="ECO:0000256" key="3">
    <source>
        <dbReference type="ARBA" id="ARBA00023163"/>
    </source>
</evidence>
<dbReference type="RefSeq" id="WP_031391192.1">
    <property type="nucleotide sequence ID" value="NZ_JPNB01000002.1"/>
</dbReference>
<proteinExistence type="predicted"/>
<dbReference type="InterPro" id="IPR000843">
    <property type="entry name" value="HTH_LacI"/>
</dbReference>
<name>A0A4R1R6L0_9FIRM</name>